<accession>A0A9P5YVF7</accession>
<reference evidence="2" key="1">
    <citation type="submission" date="2020-11" db="EMBL/GenBank/DDBJ databases">
        <authorList>
            <consortium name="DOE Joint Genome Institute"/>
            <person name="Ahrendt S."/>
            <person name="Riley R."/>
            <person name="Andreopoulos W."/>
            <person name="Labutti K."/>
            <person name="Pangilinan J."/>
            <person name="Ruiz-Duenas F.J."/>
            <person name="Barrasa J.M."/>
            <person name="Sanchez-Garcia M."/>
            <person name="Camarero S."/>
            <person name="Miyauchi S."/>
            <person name="Serrano A."/>
            <person name="Linde D."/>
            <person name="Babiker R."/>
            <person name="Drula E."/>
            <person name="Ayuso-Fernandez I."/>
            <person name="Pacheco R."/>
            <person name="Padilla G."/>
            <person name="Ferreira P."/>
            <person name="Barriuso J."/>
            <person name="Kellner H."/>
            <person name="Castanera R."/>
            <person name="Alfaro M."/>
            <person name="Ramirez L."/>
            <person name="Pisabarro A.G."/>
            <person name="Kuo A."/>
            <person name="Tritt A."/>
            <person name="Lipzen A."/>
            <person name="He G."/>
            <person name="Yan M."/>
            <person name="Ng V."/>
            <person name="Cullen D."/>
            <person name="Martin F."/>
            <person name="Rosso M.-N."/>
            <person name="Henrissat B."/>
            <person name="Hibbett D."/>
            <person name="Martinez A.T."/>
            <person name="Grigoriev I.V."/>
        </authorList>
    </citation>
    <scope>NUCLEOTIDE SEQUENCE</scope>
    <source>
        <strain evidence="2">CIRM-BRFM 674</strain>
    </source>
</reference>
<evidence type="ECO:0000313" key="2">
    <source>
        <dbReference type="EMBL" id="KAF9474616.1"/>
    </source>
</evidence>
<feature type="compositionally biased region" description="Basic and acidic residues" evidence="1">
    <location>
        <begin position="131"/>
        <end position="140"/>
    </location>
</feature>
<dbReference type="EMBL" id="MU155370">
    <property type="protein sequence ID" value="KAF9474616.1"/>
    <property type="molecule type" value="Genomic_DNA"/>
</dbReference>
<organism evidence="2 3">
    <name type="scientific">Pholiota conissans</name>
    <dbReference type="NCBI Taxonomy" id="109636"/>
    <lineage>
        <taxon>Eukaryota</taxon>
        <taxon>Fungi</taxon>
        <taxon>Dikarya</taxon>
        <taxon>Basidiomycota</taxon>
        <taxon>Agaricomycotina</taxon>
        <taxon>Agaricomycetes</taxon>
        <taxon>Agaricomycetidae</taxon>
        <taxon>Agaricales</taxon>
        <taxon>Agaricineae</taxon>
        <taxon>Strophariaceae</taxon>
        <taxon>Pholiota</taxon>
    </lineage>
</organism>
<keyword evidence="3" id="KW-1185">Reference proteome</keyword>
<evidence type="ECO:0000256" key="1">
    <source>
        <dbReference type="SAM" id="MobiDB-lite"/>
    </source>
</evidence>
<protein>
    <submittedName>
        <fullName evidence="2">Uncharacterized protein</fullName>
    </submittedName>
</protein>
<dbReference type="AlphaFoldDB" id="A0A9P5YVF7"/>
<dbReference type="Proteomes" id="UP000807469">
    <property type="component" value="Unassembled WGS sequence"/>
</dbReference>
<evidence type="ECO:0000313" key="3">
    <source>
        <dbReference type="Proteomes" id="UP000807469"/>
    </source>
</evidence>
<feature type="region of interest" description="Disordered" evidence="1">
    <location>
        <begin position="59"/>
        <end position="101"/>
    </location>
</feature>
<proteinExistence type="predicted"/>
<name>A0A9P5YVF7_9AGAR</name>
<comment type="caution">
    <text evidence="2">The sequence shown here is derived from an EMBL/GenBank/DDBJ whole genome shotgun (WGS) entry which is preliminary data.</text>
</comment>
<gene>
    <name evidence="2" type="ORF">BDN70DRAFT_308106</name>
</gene>
<sequence length="155" mass="16897">MHDDGLSTCILCSVILSDGDSSSLKDRSVHLSRSNTSILWWARRRHQLALPIPTCPIRSADAHTAPPPPASKGLAKRLQHNGGPRRVPYSGPVPLAASQSTSGALSMQRTAFGSVFGSRYVNDAYRGLHKQSVDKDEKPRVVRRAPARHRELGTL</sequence>
<feature type="region of interest" description="Disordered" evidence="1">
    <location>
        <begin position="131"/>
        <end position="155"/>
    </location>
</feature>